<evidence type="ECO:0000313" key="1">
    <source>
        <dbReference type="EMBL" id="ETK84593.1"/>
    </source>
</evidence>
<dbReference type="EMBL" id="KI686772">
    <property type="protein sequence ID" value="ETK84593.1"/>
    <property type="molecule type" value="Genomic_DNA"/>
</dbReference>
<name>W2GNK6_PHYNI</name>
<accession>W2GNK6</accession>
<organism evidence="1">
    <name type="scientific">Phytophthora nicotianae</name>
    <name type="common">Potato buckeye rot agent</name>
    <name type="synonym">Phytophthora parasitica</name>
    <dbReference type="NCBI Taxonomy" id="4792"/>
    <lineage>
        <taxon>Eukaryota</taxon>
        <taxon>Sar</taxon>
        <taxon>Stramenopiles</taxon>
        <taxon>Oomycota</taxon>
        <taxon>Peronosporomycetes</taxon>
        <taxon>Peronosporales</taxon>
        <taxon>Peronosporaceae</taxon>
        <taxon>Phytophthora</taxon>
    </lineage>
</organism>
<dbReference type="Proteomes" id="UP000053236">
    <property type="component" value="Unassembled WGS sequence"/>
</dbReference>
<sequence>MLALVLDSALMASPNPEAELLVFTGVVLLVSQSW</sequence>
<reference evidence="1" key="1">
    <citation type="submission" date="2013-11" db="EMBL/GenBank/DDBJ databases">
        <title>The Genome Sequence of Phytophthora parasitica CJ02B3.</title>
        <authorList>
            <consortium name="The Broad Institute Genomics Platform"/>
            <person name="Russ C."/>
            <person name="Tyler B."/>
            <person name="Panabieres F."/>
            <person name="Shan W."/>
            <person name="Tripathy S."/>
            <person name="Grunwald N."/>
            <person name="Machado M."/>
            <person name="Johnson C.S."/>
            <person name="Arredondo F."/>
            <person name="Hong C."/>
            <person name="Coffey M."/>
            <person name="Young S.K."/>
            <person name="Zeng Q."/>
            <person name="Gargeya S."/>
            <person name="Fitzgerald M."/>
            <person name="Abouelleil A."/>
            <person name="Alvarado L."/>
            <person name="Chapman S.B."/>
            <person name="Gainer-Dewar J."/>
            <person name="Goldberg J."/>
            <person name="Griggs A."/>
            <person name="Gujja S."/>
            <person name="Hansen M."/>
            <person name="Howarth C."/>
            <person name="Imamovic A."/>
            <person name="Ireland A."/>
            <person name="Larimer J."/>
            <person name="McCowan C."/>
            <person name="Murphy C."/>
            <person name="Pearson M."/>
            <person name="Poon T.W."/>
            <person name="Priest M."/>
            <person name="Roberts A."/>
            <person name="Saif S."/>
            <person name="Shea T."/>
            <person name="Sykes S."/>
            <person name="Wortman J."/>
            <person name="Nusbaum C."/>
            <person name="Birren B."/>
        </authorList>
    </citation>
    <scope>NUCLEOTIDE SEQUENCE [LARGE SCALE GENOMIC DNA]</scope>
    <source>
        <strain evidence="1">CJ02B3</strain>
    </source>
</reference>
<dbReference type="AlphaFoldDB" id="W2GNK6"/>
<protein>
    <submittedName>
        <fullName evidence="1">Uncharacterized protein</fullName>
    </submittedName>
</protein>
<gene>
    <name evidence="1" type="ORF">L915_10455</name>
</gene>
<proteinExistence type="predicted"/>